<dbReference type="EMBL" id="JACEFF010000258">
    <property type="protein sequence ID" value="KAH9641046.1"/>
    <property type="molecule type" value="Genomic_DNA"/>
</dbReference>
<accession>A0A922MR79</accession>
<reference evidence="1" key="1">
    <citation type="journal article" date="2021" name="G3 (Bethesda)">
        <title>Genome and transcriptome analysis of the beet armyworm Spodoptera exigua reveals targets for pest control. .</title>
        <authorList>
            <person name="Simon S."/>
            <person name="Breeschoten T."/>
            <person name="Jansen H.J."/>
            <person name="Dirks R.P."/>
            <person name="Schranz M.E."/>
            <person name="Ros V.I.D."/>
        </authorList>
    </citation>
    <scope>NUCLEOTIDE SEQUENCE</scope>
    <source>
        <strain evidence="1">TB_SE_WUR_2020</strain>
    </source>
</reference>
<sequence length="141" mass="16015">MNSCKELVWEKIYSGVRTHGESGWTACWRALTASSAAPRPLYSHRALLVALASPKDDWLFYRWRGAAGVWRVLRPQAVLPPAALQAAARCLYQPYDYYRFKELFGDYRGASTALDTIALNAAWVLRADSDLLRYFTSLTQH</sequence>
<name>A0A922MR79_SPOEX</name>
<organism evidence="1 2">
    <name type="scientific">Spodoptera exigua</name>
    <name type="common">Beet armyworm</name>
    <name type="synonym">Noctua fulgens</name>
    <dbReference type="NCBI Taxonomy" id="7107"/>
    <lineage>
        <taxon>Eukaryota</taxon>
        <taxon>Metazoa</taxon>
        <taxon>Ecdysozoa</taxon>
        <taxon>Arthropoda</taxon>
        <taxon>Hexapoda</taxon>
        <taxon>Insecta</taxon>
        <taxon>Pterygota</taxon>
        <taxon>Neoptera</taxon>
        <taxon>Endopterygota</taxon>
        <taxon>Lepidoptera</taxon>
        <taxon>Glossata</taxon>
        <taxon>Ditrysia</taxon>
        <taxon>Noctuoidea</taxon>
        <taxon>Noctuidae</taxon>
        <taxon>Amphipyrinae</taxon>
        <taxon>Spodoptera</taxon>
    </lineage>
</organism>
<dbReference type="AlphaFoldDB" id="A0A922MR79"/>
<protein>
    <submittedName>
        <fullName evidence="1">Uncharacterized protein</fullName>
    </submittedName>
</protein>
<evidence type="ECO:0000313" key="1">
    <source>
        <dbReference type="EMBL" id="KAH9641046.1"/>
    </source>
</evidence>
<gene>
    <name evidence="1" type="ORF">HF086_006326</name>
</gene>
<dbReference type="Proteomes" id="UP000814243">
    <property type="component" value="Unassembled WGS sequence"/>
</dbReference>
<evidence type="ECO:0000313" key="2">
    <source>
        <dbReference type="Proteomes" id="UP000814243"/>
    </source>
</evidence>
<comment type="caution">
    <text evidence="1">The sequence shown here is derived from an EMBL/GenBank/DDBJ whole genome shotgun (WGS) entry which is preliminary data.</text>
</comment>
<proteinExistence type="predicted"/>